<protein>
    <submittedName>
        <fullName evidence="1">Uncharacterized protein</fullName>
    </submittedName>
</protein>
<evidence type="ECO:0000313" key="2">
    <source>
        <dbReference type="Proteomes" id="UP000799421"/>
    </source>
</evidence>
<sequence length="88" mass="9927">YRSLTGYYLIIAGLNHVERNGRANVCPLTLGPHASNFSEVIDALYHPMHKFKEDGHLMIRGKDTVVFAFAFAFLGDMPQQQKNVGMLF</sequence>
<feature type="non-terminal residue" evidence="1">
    <location>
        <position position="1"/>
    </location>
</feature>
<dbReference type="EMBL" id="MU006041">
    <property type="protein sequence ID" value="KAF2857494.1"/>
    <property type="molecule type" value="Genomic_DNA"/>
</dbReference>
<evidence type="ECO:0000313" key="1">
    <source>
        <dbReference type="EMBL" id="KAF2857494.1"/>
    </source>
</evidence>
<dbReference type="AlphaFoldDB" id="A0A6A7BQJ7"/>
<gene>
    <name evidence="1" type="ORF">K470DRAFT_223312</name>
</gene>
<reference evidence="1" key="1">
    <citation type="journal article" date="2020" name="Stud. Mycol.">
        <title>101 Dothideomycetes genomes: a test case for predicting lifestyles and emergence of pathogens.</title>
        <authorList>
            <person name="Haridas S."/>
            <person name="Albert R."/>
            <person name="Binder M."/>
            <person name="Bloem J."/>
            <person name="Labutti K."/>
            <person name="Salamov A."/>
            <person name="Andreopoulos B."/>
            <person name="Baker S."/>
            <person name="Barry K."/>
            <person name="Bills G."/>
            <person name="Bluhm B."/>
            <person name="Cannon C."/>
            <person name="Castanera R."/>
            <person name="Culley D."/>
            <person name="Daum C."/>
            <person name="Ezra D."/>
            <person name="Gonzalez J."/>
            <person name="Henrissat B."/>
            <person name="Kuo A."/>
            <person name="Liang C."/>
            <person name="Lipzen A."/>
            <person name="Lutzoni F."/>
            <person name="Magnuson J."/>
            <person name="Mondo S."/>
            <person name="Nolan M."/>
            <person name="Ohm R."/>
            <person name="Pangilinan J."/>
            <person name="Park H.-J."/>
            <person name="Ramirez L."/>
            <person name="Alfaro M."/>
            <person name="Sun H."/>
            <person name="Tritt A."/>
            <person name="Yoshinaga Y."/>
            <person name="Zwiers L.-H."/>
            <person name="Turgeon B."/>
            <person name="Goodwin S."/>
            <person name="Spatafora J."/>
            <person name="Crous P."/>
            <person name="Grigoriev I."/>
        </authorList>
    </citation>
    <scope>NUCLEOTIDE SEQUENCE</scope>
    <source>
        <strain evidence="1">CBS 480.64</strain>
    </source>
</reference>
<dbReference type="Proteomes" id="UP000799421">
    <property type="component" value="Unassembled WGS sequence"/>
</dbReference>
<accession>A0A6A7BQJ7</accession>
<proteinExistence type="predicted"/>
<organism evidence="1 2">
    <name type="scientific">Piedraia hortae CBS 480.64</name>
    <dbReference type="NCBI Taxonomy" id="1314780"/>
    <lineage>
        <taxon>Eukaryota</taxon>
        <taxon>Fungi</taxon>
        <taxon>Dikarya</taxon>
        <taxon>Ascomycota</taxon>
        <taxon>Pezizomycotina</taxon>
        <taxon>Dothideomycetes</taxon>
        <taxon>Dothideomycetidae</taxon>
        <taxon>Capnodiales</taxon>
        <taxon>Piedraiaceae</taxon>
        <taxon>Piedraia</taxon>
    </lineage>
</organism>
<dbReference type="OrthoDB" id="5372708at2759"/>
<keyword evidence="2" id="KW-1185">Reference proteome</keyword>
<name>A0A6A7BQJ7_9PEZI</name>